<proteinExistence type="predicted"/>
<dbReference type="EMBL" id="CAJFDI010000005">
    <property type="protein sequence ID" value="CAD5232099.1"/>
    <property type="molecule type" value="Genomic_DNA"/>
</dbReference>
<dbReference type="AlphaFoldDB" id="A0A1I7RNH6"/>
<gene>
    <name evidence="1" type="ORF">BXYJ_LOCUS12190</name>
</gene>
<dbReference type="OrthoDB" id="10620147at2759"/>
<dbReference type="EMBL" id="CAJFCV020000005">
    <property type="protein sequence ID" value="CAG9124024.1"/>
    <property type="molecule type" value="Genomic_DNA"/>
</dbReference>
<name>A0A1I7RNH6_BURXY</name>
<evidence type="ECO:0000313" key="5">
    <source>
        <dbReference type="WBParaSite" id="BXY_0226200.1"/>
    </source>
</evidence>
<sequence>MADVSPHLPFFGPLAPPPVIPLIAAPRAELKDKLKSSYSESKAQKYHIRKLLERDRSMAFDCQVLNALHEREREMRCAKEFMRKERKLNGERLNFLLANGDVKKSATEVESLVRRFRLPSLNKFILPSPHQVDPLQLFTLQDSLMHFCPRSQLNSCPEYSIEQFRHFCDKTKYNQD</sequence>
<reference evidence="5" key="1">
    <citation type="submission" date="2016-11" db="UniProtKB">
        <authorList>
            <consortium name="WormBaseParasite"/>
        </authorList>
    </citation>
    <scope>IDENTIFICATION</scope>
</reference>
<keyword evidence="4" id="KW-1185">Reference proteome</keyword>
<evidence type="ECO:0000313" key="1">
    <source>
        <dbReference type="EMBL" id="CAD5232099.1"/>
    </source>
</evidence>
<protein>
    <submittedName>
        <fullName evidence="1">(pine wood nematode) hypothetical protein</fullName>
    </submittedName>
</protein>
<dbReference type="Proteomes" id="UP000582659">
    <property type="component" value="Unassembled WGS sequence"/>
</dbReference>
<dbReference type="Proteomes" id="UP000659654">
    <property type="component" value="Unassembled WGS sequence"/>
</dbReference>
<evidence type="ECO:0000313" key="3">
    <source>
        <dbReference type="Proteomes" id="UP000095284"/>
    </source>
</evidence>
<evidence type="ECO:0000313" key="4">
    <source>
        <dbReference type="Proteomes" id="UP000659654"/>
    </source>
</evidence>
<evidence type="ECO:0000313" key="2">
    <source>
        <dbReference type="EMBL" id="CAG9124024.1"/>
    </source>
</evidence>
<accession>A0A1I7RNH6</accession>
<organism evidence="3 5">
    <name type="scientific">Bursaphelenchus xylophilus</name>
    <name type="common">Pinewood nematode worm</name>
    <name type="synonym">Aphelenchoides xylophilus</name>
    <dbReference type="NCBI Taxonomy" id="6326"/>
    <lineage>
        <taxon>Eukaryota</taxon>
        <taxon>Metazoa</taxon>
        <taxon>Ecdysozoa</taxon>
        <taxon>Nematoda</taxon>
        <taxon>Chromadorea</taxon>
        <taxon>Rhabditida</taxon>
        <taxon>Tylenchina</taxon>
        <taxon>Tylenchomorpha</taxon>
        <taxon>Aphelenchoidea</taxon>
        <taxon>Aphelenchoididae</taxon>
        <taxon>Bursaphelenchus</taxon>
    </lineage>
</organism>
<dbReference type="WBParaSite" id="BXY_0226200.1">
    <property type="protein sequence ID" value="BXY_0226200.1"/>
    <property type="gene ID" value="BXY_0226200"/>
</dbReference>
<reference evidence="2" key="2">
    <citation type="submission" date="2020-08" db="EMBL/GenBank/DDBJ databases">
        <authorList>
            <person name="Kikuchi T."/>
        </authorList>
    </citation>
    <scope>NUCLEOTIDE SEQUENCE</scope>
    <source>
        <strain evidence="1">Ka4C1</strain>
    </source>
</reference>
<dbReference type="SMR" id="A0A1I7RNH6"/>
<dbReference type="Proteomes" id="UP000095284">
    <property type="component" value="Unplaced"/>
</dbReference>